<reference evidence="3" key="1">
    <citation type="submission" date="2020-01" db="EMBL/GenBank/DDBJ databases">
        <title>Development of genomics and gene disruption for Polysphondylium violaceum indicates a role for the polyketide synthase stlB in stalk morphogenesis.</title>
        <authorList>
            <person name="Narita B."/>
            <person name="Kawabe Y."/>
            <person name="Kin K."/>
            <person name="Saito T."/>
            <person name="Gibbs R."/>
            <person name="Kuspa A."/>
            <person name="Muzny D."/>
            <person name="Queller D."/>
            <person name="Richards S."/>
            <person name="Strassman J."/>
            <person name="Sucgang R."/>
            <person name="Worley K."/>
            <person name="Schaap P."/>
        </authorList>
    </citation>
    <scope>NUCLEOTIDE SEQUENCE</scope>
    <source>
        <strain evidence="3">QSvi11</strain>
    </source>
</reference>
<feature type="compositionally biased region" description="Low complexity" evidence="1">
    <location>
        <begin position="437"/>
        <end position="451"/>
    </location>
</feature>
<feature type="region of interest" description="Disordered" evidence="1">
    <location>
        <begin position="1"/>
        <end position="41"/>
    </location>
</feature>
<dbReference type="InterPro" id="IPR003121">
    <property type="entry name" value="SWIB_MDM2_domain"/>
</dbReference>
<sequence>MSKKHDSSSKKKKSKVSHNSSSHSTSSSSHHVSNTQPSSNMIYKNYPSTTLPSNITLPVDQLISFAPECLLFTQLLEFEKKLDASINKRLVDMQESSRSRSQKNFKTLRLSIFNTYANQSAFYHIDNKSLTTLGEKPSWTLRIEGRLLDDSPNPLIYTNSKSSSSSMMMKPVKRKFSTFFKKVFIQIGHRDTCEWDKSQSFTETDGFEIKRTGNQEVDVKILMYLDHQPQRYKVLGFLSQILNIHTDTKPKIILAFWHYIKTNKLLDPDCKKINCDESLKSIFGVDVLQFNQIPQLLREHLSAPDPLEFTYTLKLSGDPRDYENAYDIQVEVDEPVFSQNNQYLKREVLALDDEINTLIQKINVHKRKREFMAKLADNPLQYINDTTQNLIKDYQILKSNASTGFEEERHTSFYYQPMTEELVSKYLAKQVTPTPTPQTTLPPSTPQTPSS</sequence>
<protein>
    <recommendedName>
        <fullName evidence="2">DM2 domain-containing protein</fullName>
    </recommendedName>
</protein>
<feature type="compositionally biased region" description="Low complexity" evidence="1">
    <location>
        <begin position="17"/>
        <end position="35"/>
    </location>
</feature>
<dbReference type="AlphaFoldDB" id="A0A8J4Q1A8"/>
<dbReference type="OrthoDB" id="10263741at2759"/>
<dbReference type="Proteomes" id="UP000695562">
    <property type="component" value="Unassembled WGS sequence"/>
</dbReference>
<evidence type="ECO:0000313" key="3">
    <source>
        <dbReference type="EMBL" id="KAF2077405.1"/>
    </source>
</evidence>
<dbReference type="PANTHER" id="PTHR13844">
    <property type="entry name" value="SWI/SNF-RELATED MATRIX-ASSOCIATED ACTIN-DEPENDENT REGULATOR OF CHROMATIN SUBFAMILY D"/>
    <property type="match status" value="1"/>
</dbReference>
<comment type="caution">
    <text evidence="3">The sequence shown here is derived from an EMBL/GenBank/DDBJ whole genome shotgun (WGS) entry which is preliminary data.</text>
</comment>
<name>A0A8J4Q1A8_9MYCE</name>
<accession>A0A8J4Q1A8</accession>
<dbReference type="CDD" id="cd10568">
    <property type="entry name" value="SWIB_like"/>
    <property type="match status" value="1"/>
</dbReference>
<evidence type="ECO:0000256" key="1">
    <source>
        <dbReference type="SAM" id="MobiDB-lite"/>
    </source>
</evidence>
<organism evidence="3 4">
    <name type="scientific">Polysphondylium violaceum</name>
    <dbReference type="NCBI Taxonomy" id="133409"/>
    <lineage>
        <taxon>Eukaryota</taxon>
        <taxon>Amoebozoa</taxon>
        <taxon>Evosea</taxon>
        <taxon>Eumycetozoa</taxon>
        <taxon>Dictyostelia</taxon>
        <taxon>Dictyosteliales</taxon>
        <taxon>Dictyosteliaceae</taxon>
        <taxon>Polysphondylium</taxon>
    </lineage>
</organism>
<feature type="region of interest" description="Disordered" evidence="1">
    <location>
        <begin position="429"/>
        <end position="451"/>
    </location>
</feature>
<dbReference type="Gene3D" id="1.10.245.10">
    <property type="entry name" value="SWIB/MDM2 domain"/>
    <property type="match status" value="1"/>
</dbReference>
<dbReference type="InterPro" id="IPR036885">
    <property type="entry name" value="SWIB_MDM2_dom_sf"/>
</dbReference>
<gene>
    <name evidence="3" type="ORF">CYY_001254</name>
</gene>
<dbReference type="InterPro" id="IPR019835">
    <property type="entry name" value="SWIB_domain"/>
</dbReference>
<dbReference type="SUPFAM" id="SSF47592">
    <property type="entry name" value="SWIB/MDM2 domain"/>
    <property type="match status" value="1"/>
</dbReference>
<dbReference type="PROSITE" id="PS51925">
    <property type="entry name" value="SWIB_MDM2"/>
    <property type="match status" value="1"/>
</dbReference>
<proteinExistence type="predicted"/>
<dbReference type="Pfam" id="PF02201">
    <property type="entry name" value="SWIB"/>
    <property type="match status" value="1"/>
</dbReference>
<keyword evidence="4" id="KW-1185">Reference proteome</keyword>
<dbReference type="SMART" id="SM00151">
    <property type="entry name" value="SWIB"/>
    <property type="match status" value="1"/>
</dbReference>
<evidence type="ECO:0000259" key="2">
    <source>
        <dbReference type="PROSITE" id="PS51925"/>
    </source>
</evidence>
<evidence type="ECO:0000313" key="4">
    <source>
        <dbReference type="Proteomes" id="UP000695562"/>
    </source>
</evidence>
<feature type="domain" description="DM2" evidence="2">
    <location>
        <begin position="227"/>
        <end position="303"/>
    </location>
</feature>
<dbReference type="EMBL" id="AJWJ01000029">
    <property type="protein sequence ID" value="KAF2077405.1"/>
    <property type="molecule type" value="Genomic_DNA"/>
</dbReference>